<reference evidence="11 14" key="1">
    <citation type="submission" date="2023-03" db="EMBL/GenBank/DDBJ databases">
        <authorList>
            <person name="Shen W."/>
            <person name="Cai J."/>
        </authorList>
    </citation>
    <scope>NUCLEOTIDE SEQUENCE</scope>
    <source>
        <strain evidence="11">P69-2</strain>
        <strain evidence="12 14">Y59</strain>
    </source>
</reference>
<evidence type="ECO:0000256" key="7">
    <source>
        <dbReference type="ARBA" id="ARBA00022833"/>
    </source>
</evidence>
<sequence>MNEEELRTLIRKIIAEESQPVIPIGVSNHHIHLTKEDFAVLFPGQEMTVKAPLKQPGEFASNQTVTVVGPKGMIERVRVLGPCRAHSQVELAKTEARQIGVPVPIRMSGDLVGTPVITVKTPDGQVEIQGAIAAKRHIHMSDKDAENFGVKKGDLVKVEIETEQRKTIYDDVVVRPDPKFVLEMHIDTDEANAANVGKGTVGRLVKD</sequence>
<accession>A0AAE4I4H2</accession>
<dbReference type="Proteomes" id="UP001180842">
    <property type="component" value="Unassembled WGS sequence"/>
</dbReference>
<evidence type="ECO:0000313" key="14">
    <source>
        <dbReference type="Proteomes" id="UP001269061"/>
    </source>
</evidence>
<keyword evidence="8 10" id="KW-0012">Acyltransferase</keyword>
<dbReference type="PIRSF" id="PIRSF010130">
    <property type="entry name" value="PduL"/>
    <property type="match status" value="1"/>
</dbReference>
<dbReference type="PANTHER" id="PTHR39453">
    <property type="entry name" value="PHOSPHATE PROPANOYLTRANSFERASE"/>
    <property type="match status" value="1"/>
</dbReference>
<dbReference type="NCBIfam" id="NF011652">
    <property type="entry name" value="PRK15070.1"/>
    <property type="match status" value="1"/>
</dbReference>
<dbReference type="RefSeq" id="WP_115872284.1">
    <property type="nucleotide sequence ID" value="NZ_JARQAI010000019.1"/>
</dbReference>
<evidence type="ECO:0000313" key="12">
    <source>
        <dbReference type="EMBL" id="MDT2771325.1"/>
    </source>
</evidence>
<dbReference type="EMBL" id="JARQAZ010000008">
    <property type="protein sequence ID" value="MDT2771325.1"/>
    <property type="molecule type" value="Genomic_DNA"/>
</dbReference>
<keyword evidence="5 10" id="KW-0808">Transferase</keyword>
<evidence type="ECO:0000256" key="3">
    <source>
        <dbReference type="ARBA" id="ARBA00012206"/>
    </source>
</evidence>
<name>A0AAE4I4H2_9ENTE</name>
<evidence type="ECO:0000256" key="2">
    <source>
        <dbReference type="ARBA" id="ARBA00007342"/>
    </source>
</evidence>
<dbReference type="Pfam" id="PF06130">
    <property type="entry name" value="PTAC"/>
    <property type="match status" value="1"/>
</dbReference>
<evidence type="ECO:0000313" key="11">
    <source>
        <dbReference type="EMBL" id="MDT2737714.1"/>
    </source>
</evidence>
<evidence type="ECO:0000256" key="9">
    <source>
        <dbReference type="ARBA" id="ARBA00047589"/>
    </source>
</evidence>
<evidence type="ECO:0000256" key="8">
    <source>
        <dbReference type="ARBA" id="ARBA00023315"/>
    </source>
</evidence>
<comment type="caution">
    <text evidence="11">The sequence shown here is derived from an EMBL/GenBank/DDBJ whole genome shotgun (WGS) entry which is preliminary data.</text>
</comment>
<comment type="cofactor">
    <cofactor evidence="1">
        <name>Zn(2+)</name>
        <dbReference type="ChEBI" id="CHEBI:29105"/>
    </cofactor>
</comment>
<evidence type="ECO:0000256" key="6">
    <source>
        <dbReference type="ARBA" id="ARBA00022723"/>
    </source>
</evidence>
<dbReference type="EMBL" id="JARQAI010000019">
    <property type="protein sequence ID" value="MDT2737714.1"/>
    <property type="molecule type" value="Genomic_DNA"/>
</dbReference>
<dbReference type="Proteomes" id="UP001269061">
    <property type="component" value="Unassembled WGS sequence"/>
</dbReference>
<dbReference type="EC" id="2.3.1.222" evidence="3 10"/>
<evidence type="ECO:0000256" key="5">
    <source>
        <dbReference type="ARBA" id="ARBA00022679"/>
    </source>
</evidence>
<proteinExistence type="inferred from homology"/>
<keyword evidence="6" id="KW-0479">Metal-binding</keyword>
<comment type="similarity">
    <text evidence="2 10">Belongs to the PduL family.</text>
</comment>
<dbReference type="PANTHER" id="PTHR39453:SF1">
    <property type="entry name" value="PHOSPHATE PROPANOYLTRANSFERASE"/>
    <property type="match status" value="1"/>
</dbReference>
<keyword evidence="7" id="KW-0862">Zinc</keyword>
<comment type="catalytic activity">
    <reaction evidence="9 10">
        <text>propanoyl-CoA + phosphate = propanoyl phosphate + CoA</text>
        <dbReference type="Rhea" id="RHEA:28046"/>
        <dbReference type="ChEBI" id="CHEBI:43474"/>
        <dbReference type="ChEBI" id="CHEBI:57287"/>
        <dbReference type="ChEBI" id="CHEBI:57392"/>
        <dbReference type="ChEBI" id="CHEBI:58933"/>
        <dbReference type="EC" id="2.3.1.222"/>
    </reaction>
</comment>
<dbReference type="GO" id="GO:0016747">
    <property type="term" value="F:acyltransferase activity, transferring groups other than amino-acyl groups"/>
    <property type="evidence" value="ECO:0007669"/>
    <property type="project" value="InterPro"/>
</dbReference>
<evidence type="ECO:0000256" key="4">
    <source>
        <dbReference type="ARBA" id="ARBA00020837"/>
    </source>
</evidence>
<gene>
    <name evidence="11" type="ORF">P7H00_11395</name>
    <name evidence="12" type="ORF">P7H46_10785</name>
</gene>
<evidence type="ECO:0000256" key="1">
    <source>
        <dbReference type="ARBA" id="ARBA00001947"/>
    </source>
</evidence>
<evidence type="ECO:0000313" key="13">
    <source>
        <dbReference type="Proteomes" id="UP001180842"/>
    </source>
</evidence>
<comment type="function">
    <text evidence="10">Involved in 1,2-propanediol (1,2-PD) degradation by catalyzing the conversion of propanoyl-CoA to propanoyl-phosphate.</text>
</comment>
<dbReference type="GO" id="GO:0046872">
    <property type="term" value="F:metal ion binding"/>
    <property type="evidence" value="ECO:0007669"/>
    <property type="project" value="UniProtKB-KW"/>
</dbReference>
<dbReference type="InterPro" id="IPR008300">
    <property type="entry name" value="PTAC"/>
</dbReference>
<protein>
    <recommendedName>
        <fullName evidence="4 10">Phosphate propanoyltransferase</fullName>
        <ecNumber evidence="3 10">2.3.1.222</ecNumber>
    </recommendedName>
</protein>
<evidence type="ECO:0000256" key="10">
    <source>
        <dbReference type="PIRNR" id="PIRNR010130"/>
    </source>
</evidence>
<comment type="pathway">
    <text evidence="10">Polyol metabolism; 1,2-propanediol degradation.</text>
</comment>
<dbReference type="AlphaFoldDB" id="A0AAE4I4H2"/>
<organism evidence="11 13">
    <name type="scientific">Enterococcus pseudoavium</name>
    <dbReference type="NCBI Taxonomy" id="44007"/>
    <lineage>
        <taxon>Bacteria</taxon>
        <taxon>Bacillati</taxon>
        <taxon>Bacillota</taxon>
        <taxon>Bacilli</taxon>
        <taxon>Lactobacillales</taxon>
        <taxon>Enterococcaceae</taxon>
        <taxon>Enterococcus</taxon>
    </lineage>
</organism>
<keyword evidence="14" id="KW-1185">Reference proteome</keyword>